<dbReference type="InterPro" id="IPR001017">
    <property type="entry name" value="DH_E1"/>
</dbReference>
<evidence type="ECO:0000256" key="7">
    <source>
        <dbReference type="ARBA" id="ARBA00023002"/>
    </source>
</evidence>
<dbReference type="PANTHER" id="PTHR43380:SF1">
    <property type="entry name" value="2-OXOISOVALERATE DEHYDROGENASE SUBUNIT ALPHA, MITOCHONDRIAL"/>
    <property type="match status" value="1"/>
</dbReference>
<evidence type="ECO:0000313" key="11">
    <source>
        <dbReference type="EMBL" id="KAL0275457.1"/>
    </source>
</evidence>
<evidence type="ECO:0000256" key="9">
    <source>
        <dbReference type="RuleBase" id="RU365014"/>
    </source>
</evidence>
<sequence length="392" mass="44074">MFQKFNQNARFSTAAGDKLIPVPVSDDFYTEKLNLITPEDTGNIQAYRIMSLDGTHVSDTSVTESIPKEKIMKMYQDMVTLNVMDNILYESQRQGRISFYMTNYGEEACQIGSAAALADDDLIFAQYREAGVLLYRGFTLDDFLNQCYGNEADKGKGRQMPVHYGSRELNFVTISSPLGTQLPQAVGAAYAFKMKGKKACVVTYFGEGAASEGDAHGAFNFAVTLNCPVIFFCRNNGYAISTPANEQYGGNGLAARGLGYGLAAIRVDGNDIFAVYNATKVAKEYAIRENRGIVIEAMTYRIGHHSTSDDSSTYRPKEEVDEWNQANNPITRLKTYITNKGWWNDTNEKEIRNIKRKEVLKAMSSAEKRLKPEWKELFHDVYHDIPDHIRYV</sequence>
<comment type="subcellular location">
    <subcellularLocation>
        <location evidence="2">Mitochondrion matrix</location>
    </subcellularLocation>
</comment>
<keyword evidence="4" id="KW-0479">Metal-binding</keyword>
<name>A0AAW2HZH4_9NEOP</name>
<keyword evidence="8" id="KW-0496">Mitochondrion</keyword>
<keyword evidence="5" id="KW-0809">Transit peptide</keyword>
<gene>
    <name evidence="11" type="ORF">PYX00_003296</name>
</gene>
<evidence type="ECO:0000259" key="10">
    <source>
        <dbReference type="Pfam" id="PF00676"/>
    </source>
</evidence>
<comment type="caution">
    <text evidence="11">The sequence shown here is derived from an EMBL/GenBank/DDBJ whole genome shotgun (WGS) entry which is preliminary data.</text>
</comment>
<dbReference type="GO" id="GO:0003863">
    <property type="term" value="F:branched-chain 2-oxo acid dehydrogenase activity"/>
    <property type="evidence" value="ECO:0007669"/>
    <property type="project" value="UniProtKB-EC"/>
</dbReference>
<dbReference type="EC" id="1.2.4.4" evidence="9"/>
<evidence type="ECO:0000256" key="5">
    <source>
        <dbReference type="ARBA" id="ARBA00022946"/>
    </source>
</evidence>
<keyword evidence="6" id="KW-0630">Potassium</keyword>
<dbReference type="AlphaFoldDB" id="A0AAW2HZH4"/>
<proteinExistence type="inferred from homology"/>
<evidence type="ECO:0000256" key="1">
    <source>
        <dbReference type="ARBA" id="ARBA00001964"/>
    </source>
</evidence>
<dbReference type="FunFam" id="3.40.50.970:FF:000015">
    <property type="entry name" value="2-oxoisovalerate dehydrogenase subunit alpha"/>
    <property type="match status" value="1"/>
</dbReference>
<evidence type="ECO:0000256" key="3">
    <source>
        <dbReference type="ARBA" id="ARBA00008646"/>
    </source>
</evidence>
<keyword evidence="9" id="KW-0786">Thiamine pyrophosphate</keyword>
<keyword evidence="7 9" id="KW-0560">Oxidoreductase</keyword>
<dbReference type="InterPro" id="IPR029061">
    <property type="entry name" value="THDP-binding"/>
</dbReference>
<dbReference type="GO" id="GO:0005759">
    <property type="term" value="C:mitochondrial matrix"/>
    <property type="evidence" value="ECO:0007669"/>
    <property type="project" value="UniProtKB-SubCell"/>
</dbReference>
<dbReference type="EMBL" id="JARGDH010000002">
    <property type="protein sequence ID" value="KAL0275457.1"/>
    <property type="molecule type" value="Genomic_DNA"/>
</dbReference>
<organism evidence="11">
    <name type="scientific">Menopon gallinae</name>
    <name type="common">poultry shaft louse</name>
    <dbReference type="NCBI Taxonomy" id="328185"/>
    <lineage>
        <taxon>Eukaryota</taxon>
        <taxon>Metazoa</taxon>
        <taxon>Ecdysozoa</taxon>
        <taxon>Arthropoda</taxon>
        <taxon>Hexapoda</taxon>
        <taxon>Insecta</taxon>
        <taxon>Pterygota</taxon>
        <taxon>Neoptera</taxon>
        <taxon>Paraneoptera</taxon>
        <taxon>Psocodea</taxon>
        <taxon>Troctomorpha</taxon>
        <taxon>Phthiraptera</taxon>
        <taxon>Amblycera</taxon>
        <taxon>Menoponidae</taxon>
        <taxon>Menopon</taxon>
    </lineage>
</organism>
<dbReference type="Gene3D" id="3.40.50.970">
    <property type="match status" value="1"/>
</dbReference>
<comment type="similarity">
    <text evidence="3 9">Belongs to the BCKDHA family.</text>
</comment>
<feature type="domain" description="Dehydrogenase E1 component" evidence="10">
    <location>
        <begin position="77"/>
        <end position="373"/>
    </location>
</feature>
<dbReference type="GO" id="GO:0046872">
    <property type="term" value="F:metal ion binding"/>
    <property type="evidence" value="ECO:0007669"/>
    <property type="project" value="UniProtKB-KW"/>
</dbReference>
<protein>
    <recommendedName>
        <fullName evidence="9">2-oxoisovalerate dehydrogenase subunit alpha</fullName>
        <ecNumber evidence="9">1.2.4.4</ecNumber>
    </recommendedName>
    <alternativeName>
        <fullName evidence="9">Branched-chain alpha-keto acid dehydrogenase E1 component alpha chain</fullName>
    </alternativeName>
</protein>
<dbReference type="InterPro" id="IPR050771">
    <property type="entry name" value="Alpha-ketoacid_DH_E1_comp"/>
</dbReference>
<dbReference type="CDD" id="cd02000">
    <property type="entry name" value="TPP_E1_PDC_ADC_BCADC"/>
    <property type="match status" value="1"/>
</dbReference>
<dbReference type="SUPFAM" id="SSF52518">
    <property type="entry name" value="Thiamin diphosphate-binding fold (THDP-binding)"/>
    <property type="match status" value="1"/>
</dbReference>
<accession>A0AAW2HZH4</accession>
<reference evidence="11" key="1">
    <citation type="journal article" date="2024" name="Gigascience">
        <title>Chromosome-level genome of the poultry shaft louse Menopon gallinae provides insight into the host-switching and adaptive evolution of parasitic lice.</title>
        <authorList>
            <person name="Xu Y."/>
            <person name="Ma L."/>
            <person name="Liu S."/>
            <person name="Liang Y."/>
            <person name="Liu Q."/>
            <person name="He Z."/>
            <person name="Tian L."/>
            <person name="Duan Y."/>
            <person name="Cai W."/>
            <person name="Li H."/>
            <person name="Song F."/>
        </authorList>
    </citation>
    <scope>NUCLEOTIDE SEQUENCE</scope>
    <source>
        <strain evidence="11">Cailab_2023a</strain>
    </source>
</reference>
<dbReference type="Pfam" id="PF00676">
    <property type="entry name" value="E1_dh"/>
    <property type="match status" value="1"/>
</dbReference>
<comment type="cofactor">
    <cofactor evidence="1 9">
        <name>thiamine diphosphate</name>
        <dbReference type="ChEBI" id="CHEBI:58937"/>
    </cofactor>
</comment>
<evidence type="ECO:0000256" key="8">
    <source>
        <dbReference type="ARBA" id="ARBA00023128"/>
    </source>
</evidence>
<evidence type="ECO:0000256" key="2">
    <source>
        <dbReference type="ARBA" id="ARBA00004305"/>
    </source>
</evidence>
<dbReference type="PANTHER" id="PTHR43380">
    <property type="entry name" value="2-OXOISOVALERATE DEHYDROGENASE SUBUNIT ALPHA, MITOCHONDRIAL"/>
    <property type="match status" value="1"/>
</dbReference>
<evidence type="ECO:0000256" key="4">
    <source>
        <dbReference type="ARBA" id="ARBA00022723"/>
    </source>
</evidence>
<comment type="catalytic activity">
    <reaction evidence="9">
        <text>N(6)-[(R)-lipoyl]-L-lysyl-[protein] + 3-methyl-2-oxobutanoate + H(+) = N(6)-[(R)-S(8)-2-methylpropanoyldihydrolipoyl]-L-lysyl-[protein] + CO2</text>
        <dbReference type="Rhea" id="RHEA:13457"/>
        <dbReference type="Rhea" id="RHEA-COMP:10474"/>
        <dbReference type="Rhea" id="RHEA-COMP:10497"/>
        <dbReference type="ChEBI" id="CHEBI:11851"/>
        <dbReference type="ChEBI" id="CHEBI:15378"/>
        <dbReference type="ChEBI" id="CHEBI:16526"/>
        <dbReference type="ChEBI" id="CHEBI:83099"/>
        <dbReference type="ChEBI" id="CHEBI:83142"/>
        <dbReference type="EC" id="1.2.4.4"/>
    </reaction>
</comment>
<dbReference type="GO" id="GO:0009083">
    <property type="term" value="P:branched-chain amino acid catabolic process"/>
    <property type="evidence" value="ECO:0007669"/>
    <property type="project" value="TreeGrafter"/>
</dbReference>
<comment type="function">
    <text evidence="9">The branched-chain alpha-keto dehydrogenase complex catalyzes the overall conversion of alpha-keto acids to acyl-CoA and CO(2). It contains multiple copies of three enzymatic components: branched-chain alpha-keto acid decarboxylase (E1), lipoamide acyltransferase (E2) and lipoamide dehydrogenase (E3).</text>
</comment>
<evidence type="ECO:0000256" key="6">
    <source>
        <dbReference type="ARBA" id="ARBA00022958"/>
    </source>
</evidence>